<dbReference type="SUPFAM" id="SSF53790">
    <property type="entry name" value="Tetrapyrrole methylase"/>
    <property type="match status" value="1"/>
</dbReference>
<dbReference type="InterPro" id="IPR014777">
    <property type="entry name" value="4pyrrole_Mease_sub1"/>
</dbReference>
<dbReference type="InterPro" id="IPR014776">
    <property type="entry name" value="4pyrrole_Mease_sub2"/>
</dbReference>
<keyword evidence="4 9" id="KW-0808">Transferase</keyword>
<dbReference type="GO" id="GO:0009236">
    <property type="term" value="P:cobalamin biosynthetic process"/>
    <property type="evidence" value="ECO:0007669"/>
    <property type="project" value="UniProtKB-UniPathway"/>
</dbReference>
<sequence length="603" mass="62257">MAERLEARPAVVVLSQGGLASGRKAAELLGGELLGLAGRVEGAETVFQDTGETLRALFAAGRPLVGLCAAGILVRCLAPLLGDKRAEPPVLALAEDGSAVVPLLGGHRGANDLARRLAGTFGVAPAVTTAGDLRLGVALDAPPPGWRLANPEHARGVMARLLAGEAVRIEGEAAWLEPLPQAPDAGLVLRATGTAEAGDPATLVYHPPLLALGVGCERGCAPEELRALVRDSLAEAGLAEAAVAGVFSLDLKADEPAVQALAAALGVPARFFGAGRLEQETPRLATPSDLVFAEVGCHGVAEAAALAAAGAEAALVLAKRKSRRATCAVALAPAPLEAAGLGRPRGALHVVGIGPGQEAWRTPEAGRLIAEASDLVGYGLYLDLLGPLAAGKTRHDYALGEEELRVRAALDLAAEGRTVALVCSGDAGIYAMATLVFELLERGGRPDWGRVEVVVTPGISALQAAAARAGAPLGHDFCTISLSDLLTPWPAIERRLKAAAEGDFVVAFYNPVSRRRTWQLARAREILLERRPAETPVILAGNLGRPAETIRLRTLGSLDPAEVDMLTVVLVGSSESRRVARSDGGSWVYTPRGYAAKAEKEAG</sequence>
<dbReference type="GO" id="GO:0016787">
    <property type="term" value="F:hydrolase activity"/>
    <property type="evidence" value="ECO:0007669"/>
    <property type="project" value="UniProtKB-KW"/>
</dbReference>
<evidence type="ECO:0000256" key="1">
    <source>
        <dbReference type="ARBA" id="ARBA00004953"/>
    </source>
</evidence>
<name>A0A1Y6B6K7_9PROT</name>
<dbReference type="AlphaFoldDB" id="A0A1Y6B6K7"/>
<dbReference type="Pfam" id="PF00590">
    <property type="entry name" value="TP_methylase"/>
    <property type="match status" value="1"/>
</dbReference>
<gene>
    <name evidence="9" type="ORF">SAMN05428998_101550</name>
</gene>
<evidence type="ECO:0000259" key="7">
    <source>
        <dbReference type="Pfam" id="PF01890"/>
    </source>
</evidence>
<dbReference type="SUPFAM" id="SSF159672">
    <property type="entry name" value="CbiG N-terminal domain-like"/>
    <property type="match status" value="1"/>
</dbReference>
<feature type="domain" description="Cobalamin synthesis G N-terminal" evidence="8">
    <location>
        <begin position="53"/>
        <end position="132"/>
    </location>
</feature>
<reference evidence="9 10" key="1">
    <citation type="submission" date="2017-04" db="EMBL/GenBank/DDBJ databases">
        <authorList>
            <person name="Afonso C.L."/>
            <person name="Miller P.J."/>
            <person name="Scott M.A."/>
            <person name="Spackman E."/>
            <person name="Goraichik I."/>
            <person name="Dimitrov K.M."/>
            <person name="Suarez D.L."/>
            <person name="Swayne D.E."/>
        </authorList>
    </citation>
    <scope>NUCLEOTIDE SEQUENCE [LARGE SCALE GENOMIC DNA]</scope>
    <source>
        <strain evidence="9 10">USBA 355</strain>
    </source>
</reference>
<feature type="domain" description="CobE/GbiG C-terminal" evidence="7">
    <location>
        <begin position="210"/>
        <end position="330"/>
    </location>
</feature>
<dbReference type="Pfam" id="PF11760">
    <property type="entry name" value="CbiG_N"/>
    <property type="match status" value="1"/>
</dbReference>
<keyword evidence="5" id="KW-0949">S-adenosyl-L-methionine</keyword>
<keyword evidence="10" id="KW-1185">Reference proteome</keyword>
<dbReference type="InterPro" id="IPR002750">
    <property type="entry name" value="CobE/GbiG_C"/>
</dbReference>
<keyword evidence="9" id="KW-0378">Hydrolase</keyword>
<dbReference type="InterPro" id="IPR006363">
    <property type="entry name" value="Cbl_synth_CobJ/CibH_dom"/>
</dbReference>
<evidence type="ECO:0000256" key="4">
    <source>
        <dbReference type="ARBA" id="ARBA00022679"/>
    </source>
</evidence>
<organism evidence="9 10">
    <name type="scientific">Tistlia consotensis USBA 355</name>
    <dbReference type="NCBI Taxonomy" id="560819"/>
    <lineage>
        <taxon>Bacteria</taxon>
        <taxon>Pseudomonadati</taxon>
        <taxon>Pseudomonadota</taxon>
        <taxon>Alphaproteobacteria</taxon>
        <taxon>Rhodospirillales</taxon>
        <taxon>Rhodovibrionaceae</taxon>
        <taxon>Tistlia</taxon>
    </lineage>
</organism>
<dbReference type="NCBIfam" id="TIGR01466">
    <property type="entry name" value="cobJ_cbiH"/>
    <property type="match status" value="1"/>
</dbReference>
<dbReference type="RefSeq" id="WP_085120879.1">
    <property type="nucleotide sequence ID" value="NZ_FWZX01000001.1"/>
</dbReference>
<dbReference type="InterPro" id="IPR038029">
    <property type="entry name" value="GbiG_N_sf"/>
</dbReference>
<dbReference type="PANTHER" id="PTHR47036:SF1">
    <property type="entry name" value="COBALT-FACTOR III C(17)-METHYLTRANSFERASE-RELATED"/>
    <property type="match status" value="1"/>
</dbReference>
<dbReference type="Gene3D" id="3.30.950.10">
    <property type="entry name" value="Methyltransferase, Cobalt-precorrin-4 Transmethylase, Domain 2"/>
    <property type="match status" value="1"/>
</dbReference>
<dbReference type="Gene3D" id="3.40.1010.10">
    <property type="entry name" value="Cobalt-precorrin-4 Transmethylase, Domain 1"/>
    <property type="match status" value="1"/>
</dbReference>
<dbReference type="InterPro" id="IPR051810">
    <property type="entry name" value="Precorrin_MeTrfase"/>
</dbReference>
<evidence type="ECO:0000256" key="5">
    <source>
        <dbReference type="ARBA" id="ARBA00022691"/>
    </source>
</evidence>
<dbReference type="Gene3D" id="3.30.420.180">
    <property type="entry name" value="CobE/GbiG C-terminal domain"/>
    <property type="match status" value="1"/>
</dbReference>
<dbReference type="InterPro" id="IPR021744">
    <property type="entry name" value="CbiG_N"/>
</dbReference>
<feature type="domain" description="Tetrapyrrole methylase" evidence="6">
    <location>
        <begin position="348"/>
        <end position="558"/>
    </location>
</feature>
<dbReference type="InterPro" id="IPR000878">
    <property type="entry name" value="4pyrrol_Mease"/>
</dbReference>
<dbReference type="InterPro" id="IPR036518">
    <property type="entry name" value="CobE/GbiG_C_sf"/>
</dbReference>
<keyword evidence="3 9" id="KW-0489">Methyltransferase</keyword>
<evidence type="ECO:0000313" key="10">
    <source>
        <dbReference type="Proteomes" id="UP000192917"/>
    </source>
</evidence>
<dbReference type="PANTHER" id="PTHR47036">
    <property type="entry name" value="COBALT-FACTOR III C(17)-METHYLTRANSFERASE-RELATED"/>
    <property type="match status" value="1"/>
</dbReference>
<dbReference type="CDD" id="cd11646">
    <property type="entry name" value="Precorrin_3B_C17_MT"/>
    <property type="match status" value="1"/>
</dbReference>
<dbReference type="EMBL" id="FWZX01000001">
    <property type="protein sequence ID" value="SME93001.1"/>
    <property type="molecule type" value="Genomic_DNA"/>
</dbReference>
<dbReference type="GO" id="GO:0032259">
    <property type="term" value="P:methylation"/>
    <property type="evidence" value="ECO:0007669"/>
    <property type="project" value="UniProtKB-KW"/>
</dbReference>
<dbReference type="UniPathway" id="UPA00148"/>
<keyword evidence="2" id="KW-0169">Cobalamin biosynthesis</keyword>
<proteinExistence type="predicted"/>
<dbReference type="Gene3D" id="3.40.50.11220">
    <property type="match status" value="1"/>
</dbReference>
<dbReference type="GO" id="GO:0008168">
    <property type="term" value="F:methyltransferase activity"/>
    <property type="evidence" value="ECO:0007669"/>
    <property type="project" value="UniProtKB-KW"/>
</dbReference>
<protein>
    <submittedName>
        <fullName evidence="9">Cobalt-precorrin 5A hydrolase / precorrin-3B C17-methyltransferase</fullName>
    </submittedName>
</protein>
<dbReference type="Pfam" id="PF01890">
    <property type="entry name" value="CbiG_C"/>
    <property type="match status" value="1"/>
</dbReference>
<evidence type="ECO:0000256" key="2">
    <source>
        <dbReference type="ARBA" id="ARBA00022573"/>
    </source>
</evidence>
<evidence type="ECO:0000256" key="3">
    <source>
        <dbReference type="ARBA" id="ARBA00022603"/>
    </source>
</evidence>
<comment type="pathway">
    <text evidence="1">Cofactor biosynthesis; adenosylcobalamin biosynthesis.</text>
</comment>
<accession>A0A1Y6B6K7</accession>
<evidence type="ECO:0000259" key="6">
    <source>
        <dbReference type="Pfam" id="PF00590"/>
    </source>
</evidence>
<dbReference type="InterPro" id="IPR035996">
    <property type="entry name" value="4pyrrol_Methylase_sf"/>
</dbReference>
<dbReference type="SUPFAM" id="SSF159664">
    <property type="entry name" value="CobE/GbiG C-terminal domain-like"/>
    <property type="match status" value="1"/>
</dbReference>
<evidence type="ECO:0000313" key="9">
    <source>
        <dbReference type="EMBL" id="SME93001.1"/>
    </source>
</evidence>
<dbReference type="Proteomes" id="UP000192917">
    <property type="component" value="Unassembled WGS sequence"/>
</dbReference>
<dbReference type="STRING" id="560819.SAMN05428998_101550"/>
<evidence type="ECO:0000259" key="8">
    <source>
        <dbReference type="Pfam" id="PF11760"/>
    </source>
</evidence>